<dbReference type="InterPro" id="IPR006311">
    <property type="entry name" value="TAT_signal"/>
</dbReference>
<feature type="compositionally biased region" description="Polar residues" evidence="1">
    <location>
        <begin position="477"/>
        <end position="486"/>
    </location>
</feature>
<dbReference type="SUPFAM" id="SSF89260">
    <property type="entry name" value="Collagen-binding domain"/>
    <property type="match status" value="1"/>
</dbReference>
<dbReference type="AlphaFoldDB" id="A0A1I4C5I1"/>
<keyword evidence="3" id="KW-1185">Reference proteome</keyword>
<dbReference type="PANTHER" id="PTHR42754:SF1">
    <property type="entry name" value="LIPOPROTEIN"/>
    <property type="match status" value="1"/>
</dbReference>
<feature type="region of interest" description="Disordered" evidence="1">
    <location>
        <begin position="466"/>
        <end position="521"/>
    </location>
</feature>
<evidence type="ECO:0000256" key="1">
    <source>
        <dbReference type="SAM" id="MobiDB-lite"/>
    </source>
</evidence>
<dbReference type="Proteomes" id="UP000199607">
    <property type="component" value="Unassembled WGS sequence"/>
</dbReference>
<evidence type="ECO:0000313" key="2">
    <source>
        <dbReference type="EMBL" id="SFK75880.1"/>
    </source>
</evidence>
<organism evidence="2 3">
    <name type="scientific">Halogranum rubrum</name>
    <dbReference type="NCBI Taxonomy" id="553466"/>
    <lineage>
        <taxon>Archaea</taxon>
        <taxon>Methanobacteriati</taxon>
        <taxon>Methanobacteriota</taxon>
        <taxon>Stenosarchaea group</taxon>
        <taxon>Halobacteria</taxon>
        <taxon>Halobacteriales</taxon>
        <taxon>Haloferacaceae</taxon>
    </lineage>
</organism>
<dbReference type="SUPFAM" id="SSF50974">
    <property type="entry name" value="Nitrous oxide reductase, N-terminal domain"/>
    <property type="match status" value="1"/>
</dbReference>
<feature type="compositionally biased region" description="Acidic residues" evidence="1">
    <location>
        <begin position="506"/>
        <end position="521"/>
    </location>
</feature>
<gene>
    <name evidence="2" type="ORF">SAMN04487950_0949</name>
</gene>
<dbReference type="PANTHER" id="PTHR42754">
    <property type="entry name" value="ENDOGLUCANASE"/>
    <property type="match status" value="1"/>
</dbReference>
<dbReference type="RefSeq" id="WP_089866324.1">
    <property type="nucleotide sequence ID" value="NZ_FOTC01000001.1"/>
</dbReference>
<reference evidence="3" key="1">
    <citation type="submission" date="2016-10" db="EMBL/GenBank/DDBJ databases">
        <authorList>
            <person name="Varghese N."/>
            <person name="Submissions S."/>
        </authorList>
    </citation>
    <scope>NUCLEOTIDE SEQUENCE [LARGE SCALE GENOMIC DNA]</scope>
    <source>
        <strain evidence="3">CGMCC 1.7738</strain>
    </source>
</reference>
<name>A0A1I4C5I1_9EURY</name>
<protein>
    <recommendedName>
        <fullName evidence="4">PQQ-like domain-containing protein</fullName>
    </recommendedName>
</protein>
<feature type="compositionally biased region" description="Acidic residues" evidence="1">
    <location>
        <begin position="488"/>
        <end position="497"/>
    </location>
</feature>
<sequence>MSDDINRRSTLKLLGAAAGTLSLSGIAASRTRTNGSHFADVSDDQITEWRRTYDFGGNDVATDVVHTSGGYVFAGSTATESSGSDAYLAAVNDAGEVQWRTTFDGDGVQKIHGLLKASVGYILCGEGDSGGVVIKADDEGTEQWRTNLGTEIADITQSINGGYAVVGLQMDSDADVYPMLAKLTMDGDVEWTKNYRTDVGPSYFNAVVATRDAGYALAGYLDLNGNWTVKTDSEGNEEWSTAPREGEAEDVYLTADGDILSTGSVVGSGGFSPYLTRYALDGTVRFTTQYDAIDADSASAVTELTNDDFVLSTDEFGLLQTDSEGVKQRFEDYDGEAHALVSLYDESVVIAGTTGGDDADAVLAKTRTLVDSGSEDGDDQRQNATEIESGEQVTDTLTGTYDQDWYTFPVEQGETVSIDWSLTSPEDATLNYDYRLRTPSGESTGDVEEYAGEPGQYYIYIRPDDADIAPDPEEHQYQFTVTVASQTDGDDGTEGGDESNGSDGSDGSDGDGGVDVDEDEC</sequence>
<proteinExistence type="predicted"/>
<accession>A0A1I4C5I1</accession>
<evidence type="ECO:0008006" key="4">
    <source>
        <dbReference type="Google" id="ProtNLM"/>
    </source>
</evidence>
<dbReference type="PROSITE" id="PS51318">
    <property type="entry name" value="TAT"/>
    <property type="match status" value="1"/>
</dbReference>
<dbReference type="Gene3D" id="2.60.120.380">
    <property type="match status" value="1"/>
</dbReference>
<dbReference type="InterPro" id="IPR011045">
    <property type="entry name" value="N2O_reductase_N"/>
</dbReference>
<dbReference type="EMBL" id="FOTC01000001">
    <property type="protein sequence ID" value="SFK75880.1"/>
    <property type="molecule type" value="Genomic_DNA"/>
</dbReference>
<evidence type="ECO:0000313" key="3">
    <source>
        <dbReference type="Proteomes" id="UP000199607"/>
    </source>
</evidence>
<dbReference type="STRING" id="553466.SAMN04487950_0949"/>